<dbReference type="InterPro" id="IPR040442">
    <property type="entry name" value="Pyrv_kinase-like_dom_sf"/>
</dbReference>
<dbReference type="InterPro" id="IPR015813">
    <property type="entry name" value="Pyrv/PenolPyrv_kinase-like_dom"/>
</dbReference>
<sequence>MVMLAQVERPGRVLVTPEEAGAMGFSLSLMGLTLFNIATTAMKKALAGMAAGVHPPEDDLLPFENLYREVGFNKHYDWEAQMSAADQPIVPSSPHHKPSHRDW</sequence>
<accession>A0A7S1ILT0</accession>
<dbReference type="EMBL" id="HBGA01072537">
    <property type="protein sequence ID" value="CAD9015988.1"/>
    <property type="molecule type" value="Transcribed_RNA"/>
</dbReference>
<dbReference type="Gene3D" id="3.20.20.60">
    <property type="entry name" value="Phosphoenolpyruvate-binding domains"/>
    <property type="match status" value="1"/>
</dbReference>
<reference evidence="2" key="1">
    <citation type="submission" date="2021-01" db="EMBL/GenBank/DDBJ databases">
        <authorList>
            <person name="Corre E."/>
            <person name="Pelletier E."/>
            <person name="Niang G."/>
            <person name="Scheremetjew M."/>
            <person name="Finn R."/>
            <person name="Kale V."/>
            <person name="Holt S."/>
            <person name="Cochrane G."/>
            <person name="Meng A."/>
            <person name="Brown T."/>
            <person name="Cohen L."/>
        </authorList>
    </citation>
    <scope>NUCLEOTIDE SEQUENCE</scope>
    <source>
        <strain evidence="2">NIES-381</strain>
    </source>
</reference>
<dbReference type="AlphaFoldDB" id="A0A7S1ILT0"/>
<evidence type="ECO:0000313" key="2">
    <source>
        <dbReference type="EMBL" id="CAD9015988.1"/>
    </source>
</evidence>
<protein>
    <submittedName>
        <fullName evidence="2">Uncharacterized protein</fullName>
    </submittedName>
</protein>
<keyword evidence="1" id="KW-0812">Transmembrane</keyword>
<proteinExistence type="predicted"/>
<keyword evidence="1" id="KW-1133">Transmembrane helix</keyword>
<dbReference type="GO" id="GO:0003824">
    <property type="term" value="F:catalytic activity"/>
    <property type="evidence" value="ECO:0007669"/>
    <property type="project" value="InterPro"/>
</dbReference>
<feature type="transmembrane region" description="Helical" evidence="1">
    <location>
        <begin position="20"/>
        <end position="39"/>
    </location>
</feature>
<name>A0A7S1ILT0_9EUGL</name>
<organism evidence="2">
    <name type="scientific">Eutreptiella gymnastica</name>
    <dbReference type="NCBI Taxonomy" id="73025"/>
    <lineage>
        <taxon>Eukaryota</taxon>
        <taxon>Discoba</taxon>
        <taxon>Euglenozoa</taxon>
        <taxon>Euglenida</taxon>
        <taxon>Spirocuta</taxon>
        <taxon>Euglenophyceae</taxon>
        <taxon>Eutreptiales</taxon>
        <taxon>Eutreptiaceae</taxon>
        <taxon>Eutreptiella</taxon>
    </lineage>
</organism>
<evidence type="ECO:0000256" key="1">
    <source>
        <dbReference type="SAM" id="Phobius"/>
    </source>
</evidence>
<dbReference type="SUPFAM" id="SSF51621">
    <property type="entry name" value="Phosphoenolpyruvate/pyruvate domain"/>
    <property type="match status" value="1"/>
</dbReference>
<keyword evidence="1" id="KW-0472">Membrane</keyword>
<gene>
    <name evidence="2" type="ORF">EGYM00392_LOCUS27097</name>
</gene>